<evidence type="ECO:0000313" key="1">
    <source>
        <dbReference type="EMBL" id="AKU70110.1"/>
    </source>
</evidence>
<reference evidence="1 3" key="1">
    <citation type="submission" date="2015-07" db="EMBL/GenBank/DDBJ databases">
        <authorList>
            <person name="Noorani M."/>
        </authorList>
    </citation>
    <scope>NUCLEOTIDE SEQUENCE [LARGE SCALE GENOMIC DNA]</scope>
    <source>
        <strain evidence="1 3">W1435</strain>
    </source>
</reference>
<organism evidence="1 3">
    <name type="scientific">Prevotella fusca JCM 17724</name>
    <dbReference type="NCBI Taxonomy" id="1236517"/>
    <lineage>
        <taxon>Bacteria</taxon>
        <taxon>Pseudomonadati</taxon>
        <taxon>Bacteroidota</taxon>
        <taxon>Bacteroidia</taxon>
        <taxon>Bacteroidales</taxon>
        <taxon>Prevotellaceae</taxon>
        <taxon>Prevotella</taxon>
    </lineage>
</organism>
<keyword evidence="4" id="KW-1185">Reference proteome</keyword>
<sequence>MKAKFSNDRIWVKVLLQIEIPRLSEDVDIVSIRKILNEYVNSLIPRINIQDLKDWSLLIWVAFRSTNGIGVFKRARRYPSDKEFEFSISVTIPDDNQASYGLSKVKEAFYTPLNDKSFYSLEFNFEDYNNLYEYILDSSKHAIDLAFINGITCNGKKIKFQ</sequence>
<accession>A0A0K1NM50</accession>
<protein>
    <recommendedName>
        <fullName evidence="5">Immunity protein 9</fullName>
    </recommendedName>
</protein>
<dbReference type="STRING" id="1236517.ADJ77_09825"/>
<evidence type="ECO:0008006" key="5">
    <source>
        <dbReference type="Google" id="ProtNLM"/>
    </source>
</evidence>
<dbReference type="Pfam" id="PF15587">
    <property type="entry name" value="Imm9"/>
    <property type="match status" value="1"/>
</dbReference>
<name>A0A0K1NM50_9BACT</name>
<dbReference type="Proteomes" id="UP000682005">
    <property type="component" value="Chromosome 2"/>
</dbReference>
<gene>
    <name evidence="1" type="ORF">ADJ77_09825</name>
    <name evidence="2" type="ORF">J5A51_00050</name>
</gene>
<dbReference type="Proteomes" id="UP000060345">
    <property type="component" value="Chromosome 2"/>
</dbReference>
<evidence type="ECO:0000313" key="3">
    <source>
        <dbReference type="Proteomes" id="UP000060345"/>
    </source>
</evidence>
<dbReference type="EMBL" id="CP072369">
    <property type="protein sequence ID" value="QUB85722.1"/>
    <property type="molecule type" value="Genomic_DNA"/>
</dbReference>
<dbReference type="EMBL" id="CP012075">
    <property type="protein sequence ID" value="AKU70110.1"/>
    <property type="molecule type" value="Genomic_DNA"/>
</dbReference>
<evidence type="ECO:0000313" key="2">
    <source>
        <dbReference type="EMBL" id="QUB85722.1"/>
    </source>
</evidence>
<dbReference type="KEGG" id="pfus:ADJ77_09825"/>
<dbReference type="AlphaFoldDB" id="A0A0K1NM50"/>
<dbReference type="InterPro" id="IPR028963">
    <property type="entry name" value="Imm9"/>
</dbReference>
<evidence type="ECO:0000313" key="4">
    <source>
        <dbReference type="Proteomes" id="UP000682005"/>
    </source>
</evidence>
<dbReference type="RefSeq" id="WP_025079231.1">
    <property type="nucleotide sequence ID" value="NZ_BAKO01000065.1"/>
</dbReference>
<dbReference type="OrthoDB" id="7064835at2"/>
<proteinExistence type="predicted"/>
<reference evidence="2 4" key="2">
    <citation type="submission" date="2021-03" db="EMBL/GenBank/DDBJ databases">
        <title>Human Oral Microbial Genomes.</title>
        <authorList>
            <person name="Johnston C.D."/>
            <person name="Chen T."/>
            <person name="Dewhirst F.E."/>
        </authorList>
    </citation>
    <scope>NUCLEOTIDE SEQUENCE [LARGE SCALE GENOMIC DNA]</scope>
    <source>
        <strain evidence="2 4">W1435</strain>
    </source>
</reference>